<protein>
    <submittedName>
        <fullName evidence="2">Cyclic 3',5'-adenosine monophosphate phosphodiesterase</fullName>
        <ecNumber evidence="2">3.1.4.17</ecNumber>
    </submittedName>
</protein>
<reference evidence="2 3" key="1">
    <citation type="submission" date="2018-06" db="EMBL/GenBank/DDBJ databases">
        <authorList>
            <consortium name="Pathogen Informatics"/>
            <person name="Doyle S."/>
        </authorList>
    </citation>
    <scope>NUCLEOTIDE SEQUENCE [LARGE SCALE GENOMIC DNA]</scope>
    <source>
        <strain evidence="2 3">NCTC8297</strain>
    </source>
</reference>
<name>A0A379T558_SALER</name>
<dbReference type="EMBL" id="UGXG01000002">
    <property type="protein sequence ID" value="SUG45734.1"/>
    <property type="molecule type" value="Genomic_DNA"/>
</dbReference>
<dbReference type="EC" id="3.1.4.17" evidence="2"/>
<dbReference type="Pfam" id="PF00149">
    <property type="entry name" value="Metallophos"/>
    <property type="match status" value="1"/>
</dbReference>
<proteinExistence type="predicted"/>
<dbReference type="NCBIfam" id="NF008359">
    <property type="entry name" value="PRK11148.1"/>
    <property type="match status" value="1"/>
</dbReference>
<sequence length="469" mass="52155">MESLLTLPLAGEARVRILQITDTHLFAEKHETLLGVNTWESYQAVLEAIRAQQYEYDLIVATGDLAQDQSAAAYQHFAEGIASFRAPCVWLPGNHDFQPAMYGALQEAGISPAKHVLIGEEWQILLLDSQVFGVPHGELSEFQLEWLERKLANAPERQTLLLLHHHPLPAGCSWLDQHCLRNAAELDSLLAHFPRVKYLLCGHIHQELDLGLERTPSVGVAVNLRTVQTALRELYAGYYRAGLAYAGAPGERCPGDGSASPAGYPVPARYRFGRILMSTLVYLHGFNSSPRSAKACQLKKWLSERHPHVEMIVPQLPPYPADAAELLESIVLEHGGAPLGLVGSSLGGYYATWLSQCFVLPAVVVNPAVRPFELLTDYLGQNENPYTGQQYVLESRHIYDLKVMQIDPLEAPDLIWLLQQTGDEVLDYRQAVAYYASCRQTVTEGGNHAFTGFEDYFNQIVDFLGLHSC</sequence>
<dbReference type="SUPFAM" id="SSF56300">
    <property type="entry name" value="Metallo-dependent phosphatases"/>
    <property type="match status" value="1"/>
</dbReference>
<dbReference type="PANTHER" id="PTHR35602:SF3">
    <property type="entry name" value="ESTERASE YQIA"/>
    <property type="match status" value="1"/>
</dbReference>
<dbReference type="InterPro" id="IPR008886">
    <property type="entry name" value="UPF0227/Esterase_YqiA"/>
</dbReference>
<evidence type="ECO:0000313" key="3">
    <source>
        <dbReference type="Proteomes" id="UP000254741"/>
    </source>
</evidence>
<dbReference type="NCBIfam" id="NF008291">
    <property type="entry name" value="PRK11071.1"/>
    <property type="match status" value="1"/>
</dbReference>
<accession>A0A379T558</accession>
<dbReference type="SUPFAM" id="SSF53474">
    <property type="entry name" value="alpha/beta-Hydrolases"/>
    <property type="match status" value="1"/>
</dbReference>
<dbReference type="Proteomes" id="UP000254741">
    <property type="component" value="Unassembled WGS sequence"/>
</dbReference>
<dbReference type="CDD" id="cd07402">
    <property type="entry name" value="MPP_GpdQ"/>
    <property type="match status" value="1"/>
</dbReference>
<dbReference type="Pfam" id="PF05728">
    <property type="entry name" value="UPF0227"/>
    <property type="match status" value="1"/>
</dbReference>
<dbReference type="InterPro" id="IPR004843">
    <property type="entry name" value="Calcineurin-like_PHP"/>
</dbReference>
<evidence type="ECO:0000259" key="1">
    <source>
        <dbReference type="Pfam" id="PF00149"/>
    </source>
</evidence>
<dbReference type="InterPro" id="IPR029058">
    <property type="entry name" value="AB_hydrolase_fold"/>
</dbReference>
<dbReference type="PANTHER" id="PTHR35602">
    <property type="entry name" value="ESTERASE YQIA-RELATED"/>
    <property type="match status" value="1"/>
</dbReference>
<feature type="domain" description="Calcineurin-like phosphoesterase" evidence="1">
    <location>
        <begin position="16"/>
        <end position="206"/>
    </location>
</feature>
<evidence type="ECO:0000313" key="2">
    <source>
        <dbReference type="EMBL" id="SUG45734.1"/>
    </source>
</evidence>
<gene>
    <name evidence="2" type="primary">cpdA</name>
    <name evidence="2" type="ORF">NCTC8297_00926</name>
</gene>
<dbReference type="AlphaFoldDB" id="A0A379T558"/>
<dbReference type="GO" id="GO:0004114">
    <property type="term" value="F:3',5'-cyclic-nucleotide phosphodiesterase activity"/>
    <property type="evidence" value="ECO:0007669"/>
    <property type="project" value="UniProtKB-EC"/>
</dbReference>
<dbReference type="InterPro" id="IPR026575">
    <property type="entry name" value="GpdQ/CpdA-like"/>
</dbReference>
<dbReference type="InterPro" id="IPR029052">
    <property type="entry name" value="Metallo-depent_PP-like"/>
</dbReference>
<dbReference type="Gene3D" id="3.40.50.1820">
    <property type="entry name" value="alpha/beta hydrolase"/>
    <property type="match status" value="1"/>
</dbReference>
<keyword evidence="2" id="KW-0378">Hydrolase</keyword>
<organism evidence="2 3">
    <name type="scientific">Salmonella enterica subsp. arizonae</name>
    <dbReference type="NCBI Taxonomy" id="59203"/>
    <lineage>
        <taxon>Bacteria</taxon>
        <taxon>Pseudomonadati</taxon>
        <taxon>Pseudomonadota</taxon>
        <taxon>Gammaproteobacteria</taxon>
        <taxon>Enterobacterales</taxon>
        <taxon>Enterobacteriaceae</taxon>
        <taxon>Salmonella</taxon>
    </lineage>
</organism>
<dbReference type="Gene3D" id="3.60.21.10">
    <property type="match status" value="1"/>
</dbReference>